<accession>A0A8J2JII2</accession>
<dbReference type="GO" id="GO:0016020">
    <property type="term" value="C:membrane"/>
    <property type="evidence" value="ECO:0007669"/>
    <property type="project" value="UniProtKB-SubCell"/>
</dbReference>
<evidence type="ECO:0000256" key="3">
    <source>
        <dbReference type="ARBA" id="ARBA00022989"/>
    </source>
</evidence>
<dbReference type="EMBL" id="CAJVCH010074815">
    <property type="protein sequence ID" value="CAG7720895.1"/>
    <property type="molecule type" value="Genomic_DNA"/>
</dbReference>
<dbReference type="PANTHER" id="PTHR46953:SF1">
    <property type="entry name" value="G-PROTEIN COUPLED RECEPTOR MTH-LIKE 1-RELATED"/>
    <property type="match status" value="1"/>
</dbReference>
<feature type="transmembrane region" description="Helical" evidence="5">
    <location>
        <begin position="359"/>
        <end position="386"/>
    </location>
</feature>
<dbReference type="Proteomes" id="UP000708208">
    <property type="component" value="Unassembled WGS sequence"/>
</dbReference>
<keyword evidence="2 5" id="KW-0812">Transmembrane</keyword>
<dbReference type="InterPro" id="IPR052808">
    <property type="entry name" value="GPCR_Mth-like"/>
</dbReference>
<proteinExistence type="predicted"/>
<dbReference type="OrthoDB" id="6134459at2759"/>
<keyword evidence="3 5" id="KW-1133">Transmembrane helix</keyword>
<feature type="domain" description="G-protein coupled receptors family 2 profile 2" evidence="6">
    <location>
        <begin position="146"/>
        <end position="417"/>
    </location>
</feature>
<dbReference type="Pfam" id="PF00002">
    <property type="entry name" value="7tm_2"/>
    <property type="match status" value="1"/>
</dbReference>
<reference evidence="7" key="1">
    <citation type="submission" date="2021-06" db="EMBL/GenBank/DDBJ databases">
        <authorList>
            <person name="Hodson N. C."/>
            <person name="Mongue J. A."/>
            <person name="Jaron S. K."/>
        </authorList>
    </citation>
    <scope>NUCLEOTIDE SEQUENCE</scope>
</reference>
<dbReference type="GO" id="GO:0007166">
    <property type="term" value="P:cell surface receptor signaling pathway"/>
    <property type="evidence" value="ECO:0007669"/>
    <property type="project" value="InterPro"/>
</dbReference>
<sequence length="469" mass="53955">MNAGQKRIGRCQDPLGHSYQMIPVLYSTPFQKITTETPVHYFINQVQRVAKYPQFLVHESAKISRVNKNAISLCFHIRQDGVLLYHDLKSNWVEVPPTEYCVNGFQRNGSTPDVSYQNILDGEENIGVFMSMRAESHETSVMKKNYAIFYGSAFFVASVFLLVTFVVYCLLWKEQKLQGWTTMSHTITMFFLYIFRGLNYFLELRASNIGRAYRSTACTGSGISTHYFFLSNFCWLTVVCFSLFWTFRGINVGGPHSKEVGQYLLYALFGWGLPFLFVTVSVVLDQKYSYEPCNMVTVPEYGIGTCSVSIGALGPYKYYPVAILLCLNLVFFSMTFYKLNEYKKSASRASKILKGNKQLFQVITKLFFVMGFTWSFELILWCWWWLSGAERKWFRAITNLINCLLAIAIFIIYVCKSNVANSLKKEYPGLAWFINTITMKSEASGTVLSTSMEFERKNGKTQRNQDVYN</sequence>
<evidence type="ECO:0000256" key="4">
    <source>
        <dbReference type="ARBA" id="ARBA00023136"/>
    </source>
</evidence>
<dbReference type="CDD" id="cd15039">
    <property type="entry name" value="7tmB3_Methuselah-like"/>
    <property type="match status" value="1"/>
</dbReference>
<organism evidence="7 8">
    <name type="scientific">Allacma fusca</name>
    <dbReference type="NCBI Taxonomy" id="39272"/>
    <lineage>
        <taxon>Eukaryota</taxon>
        <taxon>Metazoa</taxon>
        <taxon>Ecdysozoa</taxon>
        <taxon>Arthropoda</taxon>
        <taxon>Hexapoda</taxon>
        <taxon>Collembola</taxon>
        <taxon>Symphypleona</taxon>
        <taxon>Sminthuridae</taxon>
        <taxon>Allacma</taxon>
    </lineage>
</organism>
<dbReference type="InterPro" id="IPR017981">
    <property type="entry name" value="GPCR_2-like_7TM"/>
</dbReference>
<evidence type="ECO:0000313" key="7">
    <source>
        <dbReference type="EMBL" id="CAG7720895.1"/>
    </source>
</evidence>
<comment type="caution">
    <text evidence="7">The sequence shown here is derived from an EMBL/GenBank/DDBJ whole genome shotgun (WGS) entry which is preliminary data.</text>
</comment>
<dbReference type="AlphaFoldDB" id="A0A8J2JII2"/>
<dbReference type="PROSITE" id="PS50261">
    <property type="entry name" value="G_PROTEIN_RECEP_F2_4"/>
    <property type="match status" value="1"/>
</dbReference>
<evidence type="ECO:0000259" key="6">
    <source>
        <dbReference type="PROSITE" id="PS50261"/>
    </source>
</evidence>
<feature type="transmembrane region" description="Helical" evidence="5">
    <location>
        <begin position="264"/>
        <end position="284"/>
    </location>
</feature>
<keyword evidence="4 5" id="KW-0472">Membrane</keyword>
<evidence type="ECO:0000256" key="2">
    <source>
        <dbReference type="ARBA" id="ARBA00022692"/>
    </source>
</evidence>
<gene>
    <name evidence="7" type="ORF">AFUS01_LOCUS10148</name>
</gene>
<feature type="transmembrane region" description="Helical" evidence="5">
    <location>
        <begin position="147"/>
        <end position="171"/>
    </location>
</feature>
<comment type="subcellular location">
    <subcellularLocation>
        <location evidence="1">Membrane</location>
        <topology evidence="1">Multi-pass membrane protein</topology>
    </subcellularLocation>
</comment>
<feature type="transmembrane region" description="Helical" evidence="5">
    <location>
        <begin position="319"/>
        <end position="339"/>
    </location>
</feature>
<feature type="transmembrane region" description="Helical" evidence="5">
    <location>
        <begin position="183"/>
        <end position="202"/>
    </location>
</feature>
<keyword evidence="8" id="KW-1185">Reference proteome</keyword>
<dbReference type="InterPro" id="IPR000832">
    <property type="entry name" value="GPCR_2_secretin-like"/>
</dbReference>
<evidence type="ECO:0000313" key="8">
    <source>
        <dbReference type="Proteomes" id="UP000708208"/>
    </source>
</evidence>
<dbReference type="GO" id="GO:0004930">
    <property type="term" value="F:G protein-coupled receptor activity"/>
    <property type="evidence" value="ECO:0007669"/>
    <property type="project" value="InterPro"/>
</dbReference>
<dbReference type="PANTHER" id="PTHR46953">
    <property type="entry name" value="G-PROTEIN COUPLED RECEPTOR MTH-LIKE 1-RELATED"/>
    <property type="match status" value="1"/>
</dbReference>
<protein>
    <recommendedName>
        <fullName evidence="6">G-protein coupled receptors family 2 profile 2 domain-containing protein</fullName>
    </recommendedName>
</protein>
<feature type="transmembrane region" description="Helical" evidence="5">
    <location>
        <begin position="392"/>
        <end position="415"/>
    </location>
</feature>
<evidence type="ECO:0000256" key="1">
    <source>
        <dbReference type="ARBA" id="ARBA00004141"/>
    </source>
</evidence>
<name>A0A8J2JII2_9HEXA</name>
<evidence type="ECO:0000256" key="5">
    <source>
        <dbReference type="SAM" id="Phobius"/>
    </source>
</evidence>
<feature type="transmembrane region" description="Helical" evidence="5">
    <location>
        <begin position="296"/>
        <end position="313"/>
    </location>
</feature>
<feature type="transmembrane region" description="Helical" evidence="5">
    <location>
        <begin position="223"/>
        <end position="244"/>
    </location>
</feature>